<accession>A0A1A8ZB81</accession>
<reference evidence="3 4" key="1">
    <citation type="submission" date="2016-05" db="EMBL/GenBank/DDBJ databases">
        <authorList>
            <person name="Naeem Raeece"/>
        </authorList>
    </citation>
    <scope>NUCLEOTIDE SEQUENCE [LARGE SCALE GENOMIC DNA]</scope>
</reference>
<dbReference type="EMBL" id="FLRE01000157">
    <property type="protein sequence ID" value="SBT41429.1"/>
    <property type="molecule type" value="Genomic_DNA"/>
</dbReference>
<evidence type="ECO:0000313" key="3">
    <source>
        <dbReference type="Proteomes" id="UP000078550"/>
    </source>
</evidence>
<evidence type="ECO:0000313" key="1">
    <source>
        <dbReference type="EMBL" id="SBT41126.1"/>
    </source>
</evidence>
<protein>
    <submittedName>
        <fullName evidence="1">Uncharacterized protein</fullName>
    </submittedName>
</protein>
<dbReference type="Proteomes" id="UP000078550">
    <property type="component" value="Unassembled WGS sequence"/>
</dbReference>
<evidence type="ECO:0000313" key="4">
    <source>
        <dbReference type="Proteomes" id="UP000078555"/>
    </source>
</evidence>
<dbReference type="EMBL" id="FLRD01000118">
    <property type="protein sequence ID" value="SBT41126.1"/>
    <property type="molecule type" value="Genomic_DNA"/>
</dbReference>
<reference evidence="1" key="2">
    <citation type="submission" date="2016-05" db="EMBL/GenBank/DDBJ databases">
        <authorList>
            <person name="Lavstsen T."/>
            <person name="Jespersen J.S."/>
        </authorList>
    </citation>
    <scope>NUCLEOTIDE SEQUENCE [LARGE SCALE GENOMIC DNA]</scope>
</reference>
<organism evidence="1 4">
    <name type="scientific">Plasmodium ovale wallikeri</name>
    <dbReference type="NCBI Taxonomy" id="864142"/>
    <lineage>
        <taxon>Eukaryota</taxon>
        <taxon>Sar</taxon>
        <taxon>Alveolata</taxon>
        <taxon>Apicomplexa</taxon>
        <taxon>Aconoidasida</taxon>
        <taxon>Haemosporida</taxon>
        <taxon>Plasmodiidae</taxon>
        <taxon>Plasmodium</taxon>
        <taxon>Plasmodium (Plasmodium)</taxon>
    </lineage>
</organism>
<dbReference type="Proteomes" id="UP000078555">
    <property type="component" value="Unassembled WGS sequence"/>
</dbReference>
<sequence length="83" mass="9773">MEERQLRQNVAQKMTLGPFPSRENLSSAKRFMGIYMWKRRNASKKRGEQSPTNAYTRATPSYKMLISFRYGSSKLRRATVFTF</sequence>
<dbReference type="AlphaFoldDB" id="A0A1A8ZB81"/>
<proteinExistence type="predicted"/>
<evidence type="ECO:0000313" key="2">
    <source>
        <dbReference type="EMBL" id="SBT41429.1"/>
    </source>
</evidence>
<gene>
    <name evidence="1" type="ORF">POVWA1_043380</name>
    <name evidence="2" type="ORF">POVWA2_041840</name>
</gene>
<keyword evidence="4" id="KW-1185">Reference proteome</keyword>
<name>A0A1A8ZB81_PLAOA</name>